<feature type="transmembrane region" description="Helical" evidence="1">
    <location>
        <begin position="163"/>
        <end position="185"/>
    </location>
</feature>
<dbReference type="InterPro" id="IPR009571">
    <property type="entry name" value="SUR7/Rim9-like_fungi"/>
</dbReference>
<name>A0A093VT24_TALMA</name>
<dbReference type="GO" id="GO:0005886">
    <property type="term" value="C:plasma membrane"/>
    <property type="evidence" value="ECO:0007669"/>
    <property type="project" value="InterPro"/>
</dbReference>
<feature type="transmembrane region" description="Helical" evidence="1">
    <location>
        <begin position="191"/>
        <end position="216"/>
    </location>
</feature>
<keyword evidence="1" id="KW-0812">Transmembrane</keyword>
<dbReference type="PANTHER" id="PTHR28019">
    <property type="entry name" value="CELL MEMBRANE PROTEIN YLR413W-RELATED"/>
    <property type="match status" value="1"/>
</dbReference>
<feature type="transmembrane region" description="Helical" evidence="1">
    <location>
        <begin position="237"/>
        <end position="259"/>
    </location>
</feature>
<dbReference type="PANTHER" id="PTHR28019:SF3">
    <property type="entry name" value="INTEGRAL MEMBRANE PROTEIN (AFU_ORTHOLOGUE AFUA_6G07470)"/>
    <property type="match status" value="1"/>
</dbReference>
<dbReference type="AlphaFoldDB" id="A0A093VT24"/>
<comment type="caution">
    <text evidence="2">The sequence shown here is derived from an EMBL/GenBank/DDBJ whole genome shotgun (WGS) entry which is preliminary data.</text>
</comment>
<sequence length="325" mass="35297">MARLGRVAAVLIPWLLTIASLAWLSTVIISSVYTKQKSGNKLYFVRVDLANLTDPDVSSQLSSMASLALKNLTEAKDLLSDLQKAETESQIRDFYDIGFLGYCAGNKTSNGDYIVDYCSPAKPMFWFDPVTVWGLNGTGAEALLPDALKDGLKAYEKASTWMFVAYVIAFAATFVEILVAISAFFSRIGSLLTSLISGVSTIFTLLASITATALFITLDGVFTTSLKEYQVRSMIGTLLLVFTWLAVACSLVSGMFWAFTSCCCSGQSRTKSGQYIIVEKAPTYERVAFAYTGYDGPGEPMLGGYQAHVTPSAYEPFRHVPDNGA</sequence>
<evidence type="ECO:0000256" key="1">
    <source>
        <dbReference type="SAM" id="Phobius"/>
    </source>
</evidence>
<dbReference type="GO" id="GO:0051285">
    <property type="term" value="C:cell cortex of cell tip"/>
    <property type="evidence" value="ECO:0007669"/>
    <property type="project" value="TreeGrafter"/>
</dbReference>
<dbReference type="GO" id="GO:0031505">
    <property type="term" value="P:fungal-type cell wall organization"/>
    <property type="evidence" value="ECO:0007669"/>
    <property type="project" value="TreeGrafter"/>
</dbReference>
<keyword evidence="1" id="KW-1133">Transmembrane helix</keyword>
<accession>A0A093VT24</accession>
<dbReference type="EMBL" id="JPOX01000008">
    <property type="protein sequence ID" value="KFX49786.1"/>
    <property type="molecule type" value="Genomic_DNA"/>
</dbReference>
<evidence type="ECO:0000313" key="2">
    <source>
        <dbReference type="EMBL" id="KFX49786.1"/>
    </source>
</evidence>
<organism evidence="2">
    <name type="scientific">Talaromyces marneffei PM1</name>
    <dbReference type="NCBI Taxonomy" id="1077442"/>
    <lineage>
        <taxon>Eukaryota</taxon>
        <taxon>Fungi</taxon>
        <taxon>Dikarya</taxon>
        <taxon>Ascomycota</taxon>
        <taxon>Pezizomycotina</taxon>
        <taxon>Eurotiomycetes</taxon>
        <taxon>Eurotiomycetidae</taxon>
        <taxon>Eurotiales</taxon>
        <taxon>Trichocomaceae</taxon>
        <taxon>Talaromyces</taxon>
        <taxon>Talaromyces sect. Talaromyces</taxon>
    </lineage>
</organism>
<feature type="transmembrane region" description="Helical" evidence="1">
    <location>
        <begin position="12"/>
        <end position="33"/>
    </location>
</feature>
<keyword evidence="1" id="KW-0472">Membrane</keyword>
<protein>
    <submittedName>
        <fullName evidence="2">SUR7 family protein pun1</fullName>
    </submittedName>
</protein>
<dbReference type="InterPro" id="IPR052413">
    <property type="entry name" value="SUR7_domain"/>
</dbReference>
<proteinExistence type="predicted"/>
<dbReference type="Pfam" id="PF06687">
    <property type="entry name" value="SUR7"/>
    <property type="match status" value="1"/>
</dbReference>
<dbReference type="eggNOG" id="ENOG502QRB5">
    <property type="taxonomic scope" value="Eukaryota"/>
</dbReference>
<gene>
    <name evidence="2" type="ORF">GQ26_0080260</name>
</gene>
<reference evidence="2" key="1">
    <citation type="journal article" date="2014" name="PLoS Genet.">
        <title>Signature Gene Expression Reveals Novel Clues to the Molecular Mechanisms of Dimorphic Transition in Penicillium marneffei.</title>
        <authorList>
            <person name="Yang E."/>
            <person name="Wang G."/>
            <person name="Cai J."/>
            <person name="Woo P.C."/>
            <person name="Lau S.K."/>
            <person name="Yuen K.-Y."/>
            <person name="Chow W.-N."/>
            <person name="Lin X."/>
        </authorList>
    </citation>
    <scope>NUCLEOTIDE SEQUENCE [LARGE SCALE GENOMIC DNA]</scope>
    <source>
        <strain evidence="2">PM1</strain>
    </source>
</reference>
<dbReference type="HOGENOM" id="CLU_034574_1_0_1"/>